<reference evidence="1 2" key="1">
    <citation type="submission" date="2019-12" db="EMBL/GenBank/DDBJ databases">
        <authorList>
            <person name="Alioto T."/>
            <person name="Alioto T."/>
            <person name="Gomez Garrido J."/>
        </authorList>
    </citation>
    <scope>NUCLEOTIDE SEQUENCE [LARGE SCALE GENOMIC DNA]</scope>
</reference>
<comment type="caution">
    <text evidence="1">The sequence shown here is derived from an EMBL/GenBank/DDBJ whole genome shotgun (WGS) entry which is preliminary data.</text>
</comment>
<dbReference type="EMBL" id="CACTIH010005534">
    <property type="protein sequence ID" value="CAA2996787.1"/>
    <property type="molecule type" value="Genomic_DNA"/>
</dbReference>
<keyword evidence="2" id="KW-1185">Reference proteome</keyword>
<accession>A0A8S0SVU8</accession>
<evidence type="ECO:0000313" key="1">
    <source>
        <dbReference type="EMBL" id="CAA2996787.1"/>
    </source>
</evidence>
<sequence>MSCLIFSSISHLFTCQSQRFCLFFWRLYYAVVVSGFQGSPLSFHGVFWCDSGCSCTNPSMGSHKNTCCPKVQCNIAPSLLSATALLQKATTLGAHSIGLVSSTTTQLDMGTMGQVITTTRAKSPEHSTFKIDNLATWQKYDGLTRDFLVLTGDQCSSGGRGNKNGKDLLSFIGGLEFSTYDRGHSQW</sequence>
<dbReference type="AlphaFoldDB" id="A0A8S0SVU8"/>
<protein>
    <submittedName>
        <fullName evidence="1">Uncharacterized protein</fullName>
    </submittedName>
</protein>
<organism evidence="1 2">
    <name type="scientific">Olea europaea subsp. europaea</name>
    <dbReference type="NCBI Taxonomy" id="158383"/>
    <lineage>
        <taxon>Eukaryota</taxon>
        <taxon>Viridiplantae</taxon>
        <taxon>Streptophyta</taxon>
        <taxon>Embryophyta</taxon>
        <taxon>Tracheophyta</taxon>
        <taxon>Spermatophyta</taxon>
        <taxon>Magnoliopsida</taxon>
        <taxon>eudicotyledons</taxon>
        <taxon>Gunneridae</taxon>
        <taxon>Pentapetalae</taxon>
        <taxon>asterids</taxon>
        <taxon>lamiids</taxon>
        <taxon>Lamiales</taxon>
        <taxon>Oleaceae</taxon>
        <taxon>Oleeae</taxon>
        <taxon>Olea</taxon>
    </lineage>
</organism>
<gene>
    <name evidence="1" type="ORF">OLEA9_A031195</name>
</gene>
<evidence type="ECO:0000313" key="2">
    <source>
        <dbReference type="Proteomes" id="UP000594638"/>
    </source>
</evidence>
<dbReference type="OrthoDB" id="6354171at2759"/>
<proteinExistence type="predicted"/>
<dbReference type="Proteomes" id="UP000594638">
    <property type="component" value="Unassembled WGS sequence"/>
</dbReference>
<dbReference type="Gramene" id="OE9A031195T1">
    <property type="protein sequence ID" value="OE9A031195C1"/>
    <property type="gene ID" value="OE9A031195"/>
</dbReference>
<name>A0A8S0SVU8_OLEEU</name>